<dbReference type="STRING" id="205130.ENSMAMP00000008831"/>
<dbReference type="InterPro" id="IPR027702">
    <property type="entry name" value="Syncoilin"/>
</dbReference>
<proteinExistence type="predicted"/>
<dbReference type="AlphaFoldDB" id="A0A3Q3LG75"/>
<dbReference type="RefSeq" id="XP_026156367.1">
    <property type="nucleotide sequence ID" value="XM_026300582.2"/>
</dbReference>
<feature type="coiled-coil region" evidence="1">
    <location>
        <begin position="610"/>
        <end position="651"/>
    </location>
</feature>
<dbReference type="PANTHER" id="PTHR47147:SF1">
    <property type="entry name" value="SYNCOILIN"/>
    <property type="match status" value="1"/>
</dbReference>
<evidence type="ECO:0000256" key="2">
    <source>
        <dbReference type="SAM" id="MobiDB-lite"/>
    </source>
</evidence>
<reference evidence="3" key="2">
    <citation type="submission" date="2025-09" db="UniProtKB">
        <authorList>
            <consortium name="Ensembl"/>
        </authorList>
    </citation>
    <scope>IDENTIFICATION</scope>
</reference>
<dbReference type="Ensembl" id="ENSMAMT00000009057.2">
    <property type="protein sequence ID" value="ENSMAMP00000008831.2"/>
    <property type="gene ID" value="ENSMAMG00000005977.2"/>
</dbReference>
<accession>A0A3Q3LG75</accession>
<feature type="region of interest" description="Disordered" evidence="2">
    <location>
        <begin position="450"/>
        <end position="470"/>
    </location>
</feature>
<reference evidence="3" key="1">
    <citation type="submission" date="2025-08" db="UniProtKB">
        <authorList>
            <consortium name="Ensembl"/>
        </authorList>
    </citation>
    <scope>IDENTIFICATION</scope>
</reference>
<organism evidence="3 4">
    <name type="scientific">Mastacembelus armatus</name>
    <name type="common">zig-zag eel</name>
    <dbReference type="NCBI Taxonomy" id="205130"/>
    <lineage>
        <taxon>Eukaryota</taxon>
        <taxon>Metazoa</taxon>
        <taxon>Chordata</taxon>
        <taxon>Craniata</taxon>
        <taxon>Vertebrata</taxon>
        <taxon>Euteleostomi</taxon>
        <taxon>Actinopterygii</taxon>
        <taxon>Neopterygii</taxon>
        <taxon>Teleostei</taxon>
        <taxon>Neoteleostei</taxon>
        <taxon>Acanthomorphata</taxon>
        <taxon>Anabantaria</taxon>
        <taxon>Synbranchiformes</taxon>
        <taxon>Mastacembelidae</taxon>
        <taxon>Mastacembelus</taxon>
    </lineage>
</organism>
<keyword evidence="4" id="KW-1185">Reference proteome</keyword>
<feature type="coiled-coil region" evidence="1">
    <location>
        <begin position="383"/>
        <end position="417"/>
    </location>
</feature>
<protein>
    <submittedName>
        <fullName evidence="3">Syncoilin, intermediate filament protein</fullName>
    </submittedName>
</protein>
<dbReference type="PANTHER" id="PTHR47147">
    <property type="entry name" value="SYNCOILIN"/>
    <property type="match status" value="1"/>
</dbReference>
<sequence>MENLDDNTSFCGFEPLFIKEEEGETDITLMEQRKCNTTQSGFTFTETQMNPSALIKPYLQEMDDLLKSCEELTGIPLSCPFSETCTKPSMSESTHGQSKEEVTMESYREASVSPQPYLSTRYIDTHMDGGGAEDQPAQGWLQGTGTIINRCGVTTTKVTCQKDMPLTSAGKKLSETMVEYEGQLLGMLAMLENCMEEAGIDYEPQDRASDASQEYVHIRKNPHHNGGTTLVPVQPERPAKLETESMQIESWAEQHAEGDDIFKNSRKEVTVGSATKRSQHNALLGCDNMADISMERYVRPEDFKTDQGVLDQPLWLSGPSMPLDKRNYSMSCKGTKTEYMFNGETETKGDITGTEADDTEMPTEENNQLKIDTADLRSGMKELGELGSQMEKSIQEVQQLEKRRKELLAEVVELRGDKNREVTEGSNEGEDETEDQMDWQVAELMNVLRSEEEGRREERKTEIQSLREERADEERRMWKVNLERQGLQDELRKLKRRLLTMARDCAHSQAAFNNQHRAVELLKREEEKLQSLVLQLTEEGCQLKSAQQQQLLELHAQLHAMSSSQTSNTQEELTECRRHSCGDIQQYLQGGLKALEYRYEPILLALLKRKEATDGAVVKAKEQAQELKAQLRPLKEDIQKLKLQRACLEEKLKLIHIHWREDVGQYKETVYYLEESSRELKTELRIQKNKTKETEELKDSLTKQLLLYKAAIEDYKCDHEKKT</sequence>
<dbReference type="Proteomes" id="UP000261640">
    <property type="component" value="Unplaced"/>
</dbReference>
<evidence type="ECO:0000256" key="1">
    <source>
        <dbReference type="SAM" id="Coils"/>
    </source>
</evidence>
<dbReference type="GeneTree" id="ENSGT00390000018108"/>
<name>A0A3Q3LG75_9TELE</name>
<keyword evidence="1" id="KW-0175">Coiled coil</keyword>
<dbReference type="GO" id="GO:0005882">
    <property type="term" value="C:intermediate filament"/>
    <property type="evidence" value="ECO:0007669"/>
    <property type="project" value="InterPro"/>
</dbReference>
<dbReference type="CTD" id="81493"/>
<dbReference type="GeneID" id="113126530"/>
<evidence type="ECO:0000313" key="4">
    <source>
        <dbReference type="Proteomes" id="UP000261640"/>
    </source>
</evidence>
<evidence type="ECO:0000313" key="3">
    <source>
        <dbReference type="Ensembl" id="ENSMAMP00000008831.2"/>
    </source>
</evidence>